<comment type="subcellular location">
    <subcellularLocation>
        <location evidence="2">Nucleus</location>
    </subcellularLocation>
</comment>
<feature type="compositionally biased region" description="Basic and acidic residues" evidence="3">
    <location>
        <begin position="106"/>
        <end position="123"/>
    </location>
</feature>
<feature type="region of interest" description="Disordered" evidence="3">
    <location>
        <begin position="24"/>
        <end position="88"/>
    </location>
</feature>
<dbReference type="GO" id="GO:0044027">
    <property type="term" value="P:negative regulation of gene expression via chromosomal CpG island methylation"/>
    <property type="evidence" value="ECO:0007669"/>
    <property type="project" value="TreeGrafter"/>
</dbReference>
<dbReference type="PANTHER" id="PTHR14140:SF27">
    <property type="entry name" value="OS04G0289800 PROTEIN"/>
    <property type="match status" value="1"/>
</dbReference>
<evidence type="ECO:0000256" key="1">
    <source>
        <dbReference type="ARBA" id="ARBA00023242"/>
    </source>
</evidence>
<dbReference type="Pfam" id="PF02182">
    <property type="entry name" value="SAD_SRA"/>
    <property type="match status" value="1"/>
</dbReference>
<feature type="region of interest" description="Disordered" evidence="3">
    <location>
        <begin position="277"/>
        <end position="325"/>
    </location>
</feature>
<feature type="region of interest" description="Disordered" evidence="3">
    <location>
        <begin position="106"/>
        <end position="125"/>
    </location>
</feature>
<dbReference type="PANTHER" id="PTHR14140">
    <property type="entry name" value="E3 UBIQUITIN-PROTEIN LIGASE UHRF-RELATED"/>
    <property type="match status" value="1"/>
</dbReference>
<dbReference type="InterPro" id="IPR015947">
    <property type="entry name" value="PUA-like_sf"/>
</dbReference>
<dbReference type="InterPro" id="IPR003105">
    <property type="entry name" value="SRA_YDG"/>
</dbReference>
<dbReference type="SUPFAM" id="SSF88697">
    <property type="entry name" value="PUA domain-like"/>
    <property type="match status" value="1"/>
</dbReference>
<name>A0A4Y9ZYZ2_9AGAM</name>
<accession>A0A4Y9ZYZ2</accession>
<evidence type="ECO:0000256" key="2">
    <source>
        <dbReference type="PROSITE-ProRule" id="PRU00358"/>
    </source>
</evidence>
<dbReference type="Proteomes" id="UP000298061">
    <property type="component" value="Unassembled WGS sequence"/>
</dbReference>
<dbReference type="GO" id="GO:0061630">
    <property type="term" value="F:ubiquitin protein ligase activity"/>
    <property type="evidence" value="ECO:0007669"/>
    <property type="project" value="TreeGrafter"/>
</dbReference>
<dbReference type="STRING" id="135208.A0A4Y9ZYZ2"/>
<feature type="compositionally biased region" description="Basic and acidic residues" evidence="3">
    <location>
        <begin position="24"/>
        <end position="39"/>
    </location>
</feature>
<evidence type="ECO:0000256" key="3">
    <source>
        <dbReference type="SAM" id="MobiDB-lite"/>
    </source>
</evidence>
<gene>
    <name evidence="5" type="ORF">EWM64_g3890</name>
</gene>
<feature type="compositionally biased region" description="Acidic residues" evidence="3">
    <location>
        <begin position="291"/>
        <end position="316"/>
    </location>
</feature>
<dbReference type="AlphaFoldDB" id="A0A4Y9ZYZ2"/>
<dbReference type="PROSITE" id="PS51015">
    <property type="entry name" value="YDG"/>
    <property type="match status" value="1"/>
</dbReference>
<dbReference type="InterPro" id="IPR036987">
    <property type="entry name" value="SRA-YDG_sf"/>
</dbReference>
<keyword evidence="1 2" id="KW-0539">Nucleus</keyword>
<keyword evidence="6" id="KW-1185">Reference proteome</keyword>
<dbReference type="Gene3D" id="2.30.280.10">
    <property type="entry name" value="SRA-YDG"/>
    <property type="match status" value="1"/>
</dbReference>
<dbReference type="GO" id="GO:0005634">
    <property type="term" value="C:nucleus"/>
    <property type="evidence" value="ECO:0007669"/>
    <property type="project" value="UniProtKB-SubCell"/>
</dbReference>
<dbReference type="FunFam" id="2.30.280.10:FF:000005">
    <property type="entry name" value="E3 ubiquitin-protein ligase UHRF1"/>
    <property type="match status" value="1"/>
</dbReference>
<evidence type="ECO:0000259" key="4">
    <source>
        <dbReference type="PROSITE" id="PS51015"/>
    </source>
</evidence>
<reference evidence="5 6" key="1">
    <citation type="submission" date="2019-02" db="EMBL/GenBank/DDBJ databases">
        <title>Genome sequencing of the rare red list fungi Hericium alpestre (H. flagellum).</title>
        <authorList>
            <person name="Buettner E."/>
            <person name="Kellner H."/>
        </authorList>
    </citation>
    <scope>NUCLEOTIDE SEQUENCE [LARGE SCALE GENOMIC DNA]</scope>
    <source>
        <strain evidence="5 6">DSM 108284</strain>
    </source>
</reference>
<evidence type="ECO:0000313" key="6">
    <source>
        <dbReference type="Proteomes" id="UP000298061"/>
    </source>
</evidence>
<dbReference type="SMART" id="SM00466">
    <property type="entry name" value="SRA"/>
    <property type="match status" value="1"/>
</dbReference>
<organism evidence="5 6">
    <name type="scientific">Hericium alpestre</name>
    <dbReference type="NCBI Taxonomy" id="135208"/>
    <lineage>
        <taxon>Eukaryota</taxon>
        <taxon>Fungi</taxon>
        <taxon>Dikarya</taxon>
        <taxon>Basidiomycota</taxon>
        <taxon>Agaricomycotina</taxon>
        <taxon>Agaricomycetes</taxon>
        <taxon>Russulales</taxon>
        <taxon>Hericiaceae</taxon>
        <taxon>Hericium</taxon>
    </lineage>
</organism>
<dbReference type="GO" id="GO:0016567">
    <property type="term" value="P:protein ubiquitination"/>
    <property type="evidence" value="ECO:0007669"/>
    <property type="project" value="TreeGrafter"/>
</dbReference>
<feature type="domain" description="YDG" evidence="4">
    <location>
        <begin position="122"/>
        <end position="276"/>
    </location>
</feature>
<protein>
    <recommendedName>
        <fullName evidence="4">YDG domain-containing protein</fullName>
    </recommendedName>
</protein>
<comment type="caution">
    <text evidence="5">The sequence shown here is derived from an EMBL/GenBank/DDBJ whole genome shotgun (WGS) entry which is preliminary data.</text>
</comment>
<dbReference type="OrthoDB" id="2270193at2759"/>
<sequence length="325" mass="35576">MPTPYELERLENIKRNRALLEALKIEQYKPPKPAQPEKRKVTKKRKASPTVTTEESPDPVKSSRTDASDSPATGLRRSQRNAGKSVDYLSIKEQRQPLLVSKIGIDHDTEPNRRSGKRMHDPKVFGSIPGIEVGTWWETSNDAIHAPWVGGISGSSSGAYSIALSGGYEDDVDLGYAFTFTGSGGRDLKGTKNAPKNLRTAPQSSDQTFENHFNMALKKSSETKKPVRVIRGYKLNSPYAPAEGYRYDGLYIVAKAWREKGMNPKGYLVCKFALQRLPGQPPLPSRTKDETGEDSADGDEDSADGNEDSAEGDGDSTDGSAPQSN</sequence>
<dbReference type="InterPro" id="IPR045134">
    <property type="entry name" value="UHRF1/2-like"/>
</dbReference>
<evidence type="ECO:0000313" key="5">
    <source>
        <dbReference type="EMBL" id="TFY80116.1"/>
    </source>
</evidence>
<dbReference type="EMBL" id="SFCI01000389">
    <property type="protein sequence ID" value="TFY80116.1"/>
    <property type="molecule type" value="Genomic_DNA"/>
</dbReference>
<proteinExistence type="predicted"/>